<dbReference type="Proteomes" id="UP001225378">
    <property type="component" value="Chromosome"/>
</dbReference>
<organism evidence="2 3">
    <name type="scientific">Methylomarinum roseum</name>
    <dbReference type="NCBI Taxonomy" id="3067653"/>
    <lineage>
        <taxon>Bacteria</taxon>
        <taxon>Pseudomonadati</taxon>
        <taxon>Pseudomonadota</taxon>
        <taxon>Gammaproteobacteria</taxon>
        <taxon>Methylococcales</taxon>
        <taxon>Methylococcaceae</taxon>
        <taxon>Methylomarinum</taxon>
    </lineage>
</organism>
<evidence type="ECO:0000313" key="3">
    <source>
        <dbReference type="Proteomes" id="UP001225378"/>
    </source>
</evidence>
<proteinExistence type="predicted"/>
<evidence type="ECO:0000256" key="1">
    <source>
        <dbReference type="SAM" id="SignalP"/>
    </source>
</evidence>
<feature type="signal peptide" evidence="1">
    <location>
        <begin position="1"/>
        <end position="20"/>
    </location>
</feature>
<dbReference type="AlphaFoldDB" id="A0AAU7P131"/>
<gene>
    <name evidence="2" type="ORF">Q9L42_011375</name>
</gene>
<dbReference type="KEGG" id="mech:Q9L42_011375"/>
<accession>A0AAU7P131</accession>
<keyword evidence="1" id="KW-0732">Signal</keyword>
<protein>
    <recommendedName>
        <fullName evidence="4">PepSY domain-containing protein</fullName>
    </recommendedName>
</protein>
<dbReference type="EMBL" id="CP157743">
    <property type="protein sequence ID" value="XBS22571.1"/>
    <property type="molecule type" value="Genomic_DNA"/>
</dbReference>
<evidence type="ECO:0008006" key="4">
    <source>
        <dbReference type="Google" id="ProtNLM"/>
    </source>
</evidence>
<feature type="chain" id="PRO_5043313645" description="PepSY domain-containing protein" evidence="1">
    <location>
        <begin position="21"/>
        <end position="85"/>
    </location>
</feature>
<keyword evidence="3" id="KW-1185">Reference proteome</keyword>
<name>A0AAU7P131_9GAMM</name>
<evidence type="ECO:0000313" key="2">
    <source>
        <dbReference type="EMBL" id="XBS22571.1"/>
    </source>
</evidence>
<sequence length="85" mass="9330">MRQILTVLLLSACLAPVSLAGTQSYTALVTLDEAARKIIQQGRNKVLATRTETVDGRRVHIIKILTPQGRIQHIKIDADSGRVVK</sequence>
<reference evidence="2 3" key="1">
    <citation type="journal article" date="2024" name="Microbiology">
        <title>Methylomarinum rosea sp. nov., a novel halophilic methanotrophic bacterium from the hypersaline Lake Elton.</title>
        <authorList>
            <person name="Suleimanov R.Z."/>
            <person name="Oshkin I.Y."/>
            <person name="Danilova O.V."/>
            <person name="Suzina N.E."/>
            <person name="Dedysh S.N."/>
        </authorList>
    </citation>
    <scope>NUCLEOTIDE SEQUENCE [LARGE SCALE GENOMIC DNA]</scope>
    <source>
        <strain evidence="2 3">Ch1-1</strain>
    </source>
</reference>